<dbReference type="EMBL" id="CP001279">
    <property type="protein sequence ID" value="ACM92677.1"/>
    <property type="molecule type" value="Genomic_DNA"/>
</dbReference>
<sequence length="223" mass="26266">MQKQPDKITVQGSIENALKRLNINSDVLHAGRTDRGVHALNQVVSFKLPSFWNQNKLLTELNKILHPNIHIKKFYNVNDDFNPRFDAKKRSYRYILNPNFNPFSANYTTYYPHKINISLLKKALKEFEGIHDFEYFAKTGSDVNNYIREIYKTDVYKYKNFTVIKIVGNGFLRAQIRLIVDFVLKINENKLTVQDLQKQLSKQELISKHLAPPNGLYLDRIWY</sequence>
<comment type="catalytic activity">
    <reaction evidence="4 7">
        <text>uridine(38/39/40) in tRNA = pseudouridine(38/39/40) in tRNA</text>
        <dbReference type="Rhea" id="RHEA:22376"/>
        <dbReference type="Rhea" id="RHEA-COMP:10085"/>
        <dbReference type="Rhea" id="RHEA-COMP:10087"/>
        <dbReference type="ChEBI" id="CHEBI:65314"/>
        <dbReference type="ChEBI" id="CHEBI:65315"/>
        <dbReference type="EC" id="5.4.99.12"/>
    </reaction>
</comment>
<evidence type="ECO:0000256" key="7">
    <source>
        <dbReference type="RuleBase" id="RU003792"/>
    </source>
</evidence>
<evidence type="ECO:0000259" key="8">
    <source>
        <dbReference type="Pfam" id="PF01416"/>
    </source>
</evidence>
<dbReference type="OrthoDB" id="9811823at2"/>
<evidence type="ECO:0000313" key="9">
    <source>
        <dbReference type="EMBL" id="ACM92677.1"/>
    </source>
</evidence>
<evidence type="ECO:0000256" key="5">
    <source>
        <dbReference type="PIRSR" id="PIRSR001430-1"/>
    </source>
</evidence>
<dbReference type="GO" id="GO:0160147">
    <property type="term" value="F:tRNA pseudouridine(38-40) synthase activity"/>
    <property type="evidence" value="ECO:0007669"/>
    <property type="project" value="UniProtKB-EC"/>
</dbReference>
<dbReference type="InterPro" id="IPR001406">
    <property type="entry name" value="PsdUridine_synth_TruA"/>
</dbReference>
<dbReference type="PANTHER" id="PTHR11142:SF0">
    <property type="entry name" value="TRNA PSEUDOURIDINE SYNTHASE-LIKE 1"/>
    <property type="match status" value="1"/>
</dbReference>
<keyword evidence="2 4" id="KW-0819">tRNA processing</keyword>
<protein>
    <recommendedName>
        <fullName evidence="4">tRNA pseudouridine synthase A</fullName>
        <ecNumber evidence="4">5.4.99.12</ecNumber>
    </recommendedName>
    <alternativeName>
        <fullName evidence="4">tRNA pseudouridine(38-40) synthase</fullName>
    </alternativeName>
    <alternativeName>
        <fullName evidence="4">tRNA pseudouridylate synthase I</fullName>
    </alternativeName>
    <alternativeName>
        <fullName evidence="4">tRNA-uridine isomerase I</fullName>
    </alternativeName>
</protein>
<dbReference type="KEGG" id="nam:NAMH_1170"/>
<evidence type="ECO:0000256" key="2">
    <source>
        <dbReference type="ARBA" id="ARBA00022694"/>
    </source>
</evidence>
<dbReference type="GO" id="GO:0031119">
    <property type="term" value="P:tRNA pseudouridine synthesis"/>
    <property type="evidence" value="ECO:0007669"/>
    <property type="project" value="UniProtKB-UniRule"/>
</dbReference>
<dbReference type="CDD" id="cd02570">
    <property type="entry name" value="PseudoU_synth_EcTruA"/>
    <property type="match status" value="1"/>
</dbReference>
<comment type="similarity">
    <text evidence="1 4 7">Belongs to the tRNA pseudouridine synthase TruA family.</text>
</comment>
<gene>
    <name evidence="4 9" type="primary">truA</name>
    <name evidence="9" type="ordered locus">NAMH_1170</name>
</gene>
<accession>B9LAA7</accession>
<organism evidence="9 10">
    <name type="scientific">Nautilia profundicola (strain ATCC BAA-1463 / DSM 18972 / AmH)</name>
    <dbReference type="NCBI Taxonomy" id="598659"/>
    <lineage>
        <taxon>Bacteria</taxon>
        <taxon>Pseudomonadati</taxon>
        <taxon>Campylobacterota</taxon>
        <taxon>Epsilonproteobacteria</taxon>
        <taxon>Nautiliales</taxon>
        <taxon>Nautiliaceae</taxon>
        <taxon>Nautilia</taxon>
    </lineage>
</organism>
<proteinExistence type="inferred from homology"/>
<dbReference type="Pfam" id="PF01416">
    <property type="entry name" value="PseudoU_synth_1"/>
    <property type="match status" value="1"/>
</dbReference>
<keyword evidence="10" id="KW-1185">Reference proteome</keyword>
<dbReference type="STRING" id="598659.NAMH_1170"/>
<dbReference type="Gene3D" id="3.30.70.580">
    <property type="entry name" value="Pseudouridine synthase I, catalytic domain, N-terminal subdomain"/>
    <property type="match status" value="1"/>
</dbReference>
<evidence type="ECO:0000256" key="4">
    <source>
        <dbReference type="HAMAP-Rule" id="MF_00171"/>
    </source>
</evidence>
<comment type="caution">
    <text evidence="4">Lacks conserved residue(s) required for the propagation of feature annotation.</text>
</comment>
<evidence type="ECO:0000313" key="10">
    <source>
        <dbReference type="Proteomes" id="UP000000448"/>
    </source>
</evidence>
<reference evidence="9 10" key="1">
    <citation type="journal article" date="2009" name="PLoS Genet.">
        <title>Adaptations to submarine hydrothermal environments exemplified by the genome of Nautilia profundicola.</title>
        <authorList>
            <person name="Campbell B.J."/>
            <person name="Smith J.L."/>
            <person name="Hanson T.E."/>
            <person name="Klotz M.G."/>
            <person name="Stein L.Y."/>
            <person name="Lee C.K."/>
            <person name="Wu D."/>
            <person name="Robinson J.M."/>
            <person name="Khouri H.M."/>
            <person name="Eisen J.A."/>
            <person name="Cary S.C."/>
        </authorList>
    </citation>
    <scope>NUCLEOTIDE SEQUENCE [LARGE SCALE GENOMIC DNA]</scope>
    <source>
        <strain evidence="10">ATCC BAA-1463 / DSM 18972 / AmH</strain>
    </source>
</reference>
<dbReference type="NCBIfam" id="TIGR00071">
    <property type="entry name" value="hisT_truA"/>
    <property type="match status" value="1"/>
</dbReference>
<evidence type="ECO:0000256" key="6">
    <source>
        <dbReference type="PIRSR" id="PIRSR001430-2"/>
    </source>
</evidence>
<dbReference type="EC" id="5.4.99.12" evidence="4"/>
<keyword evidence="3 4" id="KW-0413">Isomerase</keyword>
<dbReference type="PANTHER" id="PTHR11142">
    <property type="entry name" value="PSEUDOURIDYLATE SYNTHASE"/>
    <property type="match status" value="1"/>
</dbReference>
<dbReference type="AlphaFoldDB" id="B9LAA7"/>
<feature type="binding site" evidence="4 6">
    <location>
        <position position="92"/>
    </location>
    <ligand>
        <name>substrate</name>
    </ligand>
</feature>
<dbReference type="SUPFAM" id="SSF55120">
    <property type="entry name" value="Pseudouridine synthase"/>
    <property type="match status" value="1"/>
</dbReference>
<name>B9LAA7_NAUPA</name>
<dbReference type="HOGENOM" id="CLU_014673_0_1_7"/>
<feature type="domain" description="Pseudouridine synthase I TruA alpha/beta" evidence="8">
    <location>
        <begin position="123"/>
        <end position="221"/>
    </location>
</feature>
<comment type="subunit">
    <text evidence="4">Homodimer.</text>
</comment>
<dbReference type="GO" id="GO:0003723">
    <property type="term" value="F:RNA binding"/>
    <property type="evidence" value="ECO:0007669"/>
    <property type="project" value="InterPro"/>
</dbReference>
<dbReference type="Proteomes" id="UP000000448">
    <property type="component" value="Chromosome"/>
</dbReference>
<dbReference type="InterPro" id="IPR020094">
    <property type="entry name" value="TruA/RsuA/RluB/E/F_N"/>
</dbReference>
<evidence type="ECO:0000256" key="3">
    <source>
        <dbReference type="ARBA" id="ARBA00023235"/>
    </source>
</evidence>
<dbReference type="HAMAP" id="MF_00171">
    <property type="entry name" value="TruA"/>
    <property type="match status" value="1"/>
</dbReference>
<dbReference type="Gene3D" id="3.30.70.660">
    <property type="entry name" value="Pseudouridine synthase I, catalytic domain, C-terminal subdomain"/>
    <property type="match status" value="1"/>
</dbReference>
<dbReference type="PIRSF" id="PIRSF001430">
    <property type="entry name" value="tRNA_psdUrid_synth"/>
    <property type="match status" value="1"/>
</dbReference>
<dbReference type="eggNOG" id="COG0101">
    <property type="taxonomic scope" value="Bacteria"/>
</dbReference>
<evidence type="ECO:0000256" key="1">
    <source>
        <dbReference type="ARBA" id="ARBA00009375"/>
    </source>
</evidence>
<dbReference type="InterPro" id="IPR020097">
    <property type="entry name" value="PsdUridine_synth_TruA_a/b_dom"/>
</dbReference>
<feature type="active site" description="Nucleophile" evidence="4 5">
    <location>
        <position position="34"/>
    </location>
</feature>
<dbReference type="InterPro" id="IPR020095">
    <property type="entry name" value="PsdUridine_synth_TruA_C"/>
</dbReference>
<dbReference type="InterPro" id="IPR020103">
    <property type="entry name" value="PsdUridine_synth_cat_dom_sf"/>
</dbReference>
<comment type="function">
    <text evidence="4">Formation of pseudouridine at positions 38, 39 and 40 in the anticodon stem and loop of transfer RNAs.</text>
</comment>